<dbReference type="RefSeq" id="WP_236501989.1">
    <property type="nucleotide sequence ID" value="NZ_CP091244.1"/>
</dbReference>
<evidence type="ECO:0000313" key="1">
    <source>
        <dbReference type="EMBL" id="UJS26585.1"/>
    </source>
</evidence>
<keyword evidence="2" id="KW-1185">Reference proteome</keyword>
<dbReference type="EMBL" id="CP091244">
    <property type="protein sequence ID" value="UJS26585.1"/>
    <property type="molecule type" value="Genomic_DNA"/>
</dbReference>
<gene>
    <name evidence="1" type="ORF">L2Y54_03135</name>
</gene>
<evidence type="ECO:0000313" key="2">
    <source>
        <dbReference type="Proteomes" id="UP001054801"/>
    </source>
</evidence>
<dbReference type="InterPro" id="IPR018714">
    <property type="entry name" value="DUF2237"/>
</dbReference>
<dbReference type="PANTHER" id="PTHR37466">
    <property type="entry name" value="SLR1628 PROTEIN"/>
    <property type="match status" value="1"/>
</dbReference>
<dbReference type="Proteomes" id="UP001054801">
    <property type="component" value="Chromosome"/>
</dbReference>
<name>A0ABY3T754_9GAMM</name>
<dbReference type="Gene3D" id="3.30.56.110">
    <property type="entry name" value="Protein of unknown function DUF2237"/>
    <property type="match status" value="1"/>
</dbReference>
<organism evidence="1 2">
    <name type="scientific">Thiothrix winogradskyi</name>
    <dbReference type="NCBI Taxonomy" id="96472"/>
    <lineage>
        <taxon>Bacteria</taxon>
        <taxon>Pseudomonadati</taxon>
        <taxon>Pseudomonadota</taxon>
        <taxon>Gammaproteobacteria</taxon>
        <taxon>Thiotrichales</taxon>
        <taxon>Thiotrichaceae</taxon>
        <taxon>Thiothrix</taxon>
    </lineage>
</organism>
<dbReference type="Pfam" id="PF09996">
    <property type="entry name" value="DUF2237"/>
    <property type="match status" value="1"/>
</dbReference>
<accession>A0ABY3T754</accession>
<reference evidence="1" key="1">
    <citation type="journal article" date="2022" name="Microorganisms">
        <title>Two New Species of Filamentous Sulfur Bacteria of the Genus Thiothrix, Thiothrix winogradskyi sp. nov. and 'Candidatus Thiothrix sulfatifontis' sp. nov.</title>
        <authorList>
            <person name="Ravin N.V."/>
            <person name="Rossetti S."/>
            <person name="Beletsky A.V."/>
            <person name="Kadnikov V.V."/>
            <person name="Rudenko T.S."/>
            <person name="Smolyakov D.D."/>
            <person name="Moskvitina M.I."/>
            <person name="Gureeva M.V."/>
            <person name="Mardanov A.V."/>
            <person name="Grabovich M.Y."/>
        </authorList>
    </citation>
    <scope>NUCLEOTIDE SEQUENCE</scope>
    <source>
        <strain evidence="1">CT3</strain>
    </source>
</reference>
<dbReference type="PANTHER" id="PTHR37466:SF1">
    <property type="entry name" value="SLR1628 PROTEIN"/>
    <property type="match status" value="1"/>
</dbReference>
<proteinExistence type="predicted"/>
<sequence>MYESLNVLGTALEECSTQPITGFFRDGSCNTSKQDIGSHTVCVVLTREFLEFSRSQGNDLMTPVPEYGFPGLKPGDQWCLCAARWREAFDAGKAPRVRVLATHQDCLRILDLADLKQHAVDLS</sequence>
<protein>
    <submittedName>
        <fullName evidence="1">DUF2237 domain-containing protein</fullName>
    </submittedName>
</protein>